<feature type="domain" description="RNase H type-1" evidence="1">
    <location>
        <begin position="2"/>
        <end position="74"/>
    </location>
</feature>
<dbReference type="GO" id="GO:0003676">
    <property type="term" value="F:nucleic acid binding"/>
    <property type="evidence" value="ECO:0007669"/>
    <property type="project" value="InterPro"/>
</dbReference>
<dbReference type="SUPFAM" id="SSF53098">
    <property type="entry name" value="Ribonuclease H-like"/>
    <property type="match status" value="1"/>
</dbReference>
<dbReference type="AlphaFoldDB" id="A0AAD9WNL0"/>
<organism evidence="2 3">
    <name type="scientific">Dipteronia dyeriana</name>
    <dbReference type="NCBI Taxonomy" id="168575"/>
    <lineage>
        <taxon>Eukaryota</taxon>
        <taxon>Viridiplantae</taxon>
        <taxon>Streptophyta</taxon>
        <taxon>Embryophyta</taxon>
        <taxon>Tracheophyta</taxon>
        <taxon>Spermatophyta</taxon>
        <taxon>Magnoliopsida</taxon>
        <taxon>eudicotyledons</taxon>
        <taxon>Gunneridae</taxon>
        <taxon>Pentapetalae</taxon>
        <taxon>rosids</taxon>
        <taxon>malvids</taxon>
        <taxon>Sapindales</taxon>
        <taxon>Sapindaceae</taxon>
        <taxon>Hippocastanoideae</taxon>
        <taxon>Acereae</taxon>
        <taxon>Dipteronia</taxon>
    </lineage>
</organism>
<comment type="caution">
    <text evidence="2">The sequence shown here is derived from an EMBL/GenBank/DDBJ whole genome shotgun (WGS) entry which is preliminary data.</text>
</comment>
<evidence type="ECO:0000259" key="1">
    <source>
        <dbReference type="Pfam" id="PF13456"/>
    </source>
</evidence>
<dbReference type="CDD" id="cd06222">
    <property type="entry name" value="RNase_H_like"/>
    <property type="match status" value="1"/>
</dbReference>
<dbReference type="InterPro" id="IPR044730">
    <property type="entry name" value="RNase_H-like_dom_plant"/>
</dbReference>
<dbReference type="Proteomes" id="UP001280121">
    <property type="component" value="Unassembled WGS sequence"/>
</dbReference>
<dbReference type="PANTHER" id="PTHR34023:SF4">
    <property type="entry name" value="RNASE H TYPE-1 DOMAIN-CONTAINING PROTEIN"/>
    <property type="match status" value="1"/>
</dbReference>
<protein>
    <recommendedName>
        <fullName evidence="1">RNase H type-1 domain-containing protein</fullName>
    </recommendedName>
</protein>
<dbReference type="GO" id="GO:0004523">
    <property type="term" value="F:RNA-DNA hybrid ribonuclease activity"/>
    <property type="evidence" value="ECO:0007669"/>
    <property type="project" value="InterPro"/>
</dbReference>
<name>A0AAD9WNL0_9ROSI</name>
<dbReference type="EMBL" id="JANJYI010000008">
    <property type="protein sequence ID" value="KAK2638054.1"/>
    <property type="molecule type" value="Genomic_DNA"/>
</dbReference>
<gene>
    <name evidence="2" type="ORF">Ddye_025849</name>
</gene>
<dbReference type="InterPro" id="IPR036397">
    <property type="entry name" value="RNaseH_sf"/>
</dbReference>
<dbReference type="Gene3D" id="3.30.420.10">
    <property type="entry name" value="Ribonuclease H-like superfamily/Ribonuclease H"/>
    <property type="match status" value="1"/>
</dbReference>
<sequence>MVKGLNMAWKSGYRKVIVESDSLTKIQLLTKDTNSSHPLLSLIHSCKRMVADDWICDVFYVYREGNMVADWLTRLGHDIEIGLLVLVDPPLGSEAFWRLKLFA</sequence>
<dbReference type="InterPro" id="IPR002156">
    <property type="entry name" value="RNaseH_domain"/>
</dbReference>
<dbReference type="PANTHER" id="PTHR34023">
    <property type="entry name" value="RNASE H DOMAIN-CONTAINING PROTEIN"/>
    <property type="match status" value="1"/>
</dbReference>
<evidence type="ECO:0000313" key="2">
    <source>
        <dbReference type="EMBL" id="KAK2638054.1"/>
    </source>
</evidence>
<keyword evidence="3" id="KW-1185">Reference proteome</keyword>
<dbReference type="Pfam" id="PF13456">
    <property type="entry name" value="RVT_3"/>
    <property type="match status" value="1"/>
</dbReference>
<proteinExistence type="predicted"/>
<accession>A0AAD9WNL0</accession>
<evidence type="ECO:0000313" key="3">
    <source>
        <dbReference type="Proteomes" id="UP001280121"/>
    </source>
</evidence>
<reference evidence="2" key="1">
    <citation type="journal article" date="2023" name="Plant J.">
        <title>Genome sequences and population genomics provide insights into the demographic history, inbreeding, and mutation load of two 'living fossil' tree species of Dipteronia.</title>
        <authorList>
            <person name="Feng Y."/>
            <person name="Comes H.P."/>
            <person name="Chen J."/>
            <person name="Zhu S."/>
            <person name="Lu R."/>
            <person name="Zhang X."/>
            <person name="Li P."/>
            <person name="Qiu J."/>
            <person name="Olsen K.M."/>
            <person name="Qiu Y."/>
        </authorList>
    </citation>
    <scope>NUCLEOTIDE SEQUENCE</scope>
    <source>
        <strain evidence="2">KIB01</strain>
    </source>
</reference>
<dbReference type="InterPro" id="IPR012337">
    <property type="entry name" value="RNaseH-like_sf"/>
</dbReference>